<dbReference type="InterPro" id="IPR014729">
    <property type="entry name" value="Rossmann-like_a/b/a_fold"/>
</dbReference>
<dbReference type="EMBL" id="CP009518">
    <property type="protein sequence ID" value="AKB86031.1"/>
    <property type="molecule type" value="Genomic_DNA"/>
</dbReference>
<dbReference type="Gene3D" id="3.40.50.620">
    <property type="entry name" value="HUPs"/>
    <property type="match status" value="1"/>
</dbReference>
<dbReference type="KEGG" id="mmet:MCMEM_1978"/>
<evidence type="ECO:0000256" key="1">
    <source>
        <dbReference type="ARBA" id="ARBA00008791"/>
    </source>
</evidence>
<organism evidence="3 4">
    <name type="scientific">Methanococcoides methylutens MM1</name>
    <dbReference type="NCBI Taxonomy" id="1434104"/>
    <lineage>
        <taxon>Archaea</taxon>
        <taxon>Methanobacteriati</taxon>
        <taxon>Methanobacteriota</taxon>
        <taxon>Stenosarchaea group</taxon>
        <taxon>Methanomicrobia</taxon>
        <taxon>Methanosarcinales</taxon>
        <taxon>Methanosarcinaceae</taxon>
        <taxon>Methanococcoides</taxon>
    </lineage>
</organism>
<evidence type="ECO:0000259" key="2">
    <source>
        <dbReference type="Pfam" id="PF00582"/>
    </source>
</evidence>
<dbReference type="CDD" id="cd00293">
    <property type="entry name" value="USP-like"/>
    <property type="match status" value="1"/>
</dbReference>
<keyword evidence="4" id="KW-1185">Reference proteome</keyword>
<gene>
    <name evidence="3" type="ORF">MCMEM_1978</name>
</gene>
<reference evidence="3 4" key="1">
    <citation type="submission" date="2014-07" db="EMBL/GenBank/DDBJ databases">
        <title>Methanogenic archaea and the global carbon cycle.</title>
        <authorList>
            <person name="Henriksen J.R."/>
            <person name="Luke J."/>
            <person name="Reinhart S."/>
            <person name="Benedict M.N."/>
            <person name="Youngblut N.D."/>
            <person name="Metcalf M.E."/>
            <person name="Whitaker R.J."/>
            <person name="Metcalf W.W."/>
        </authorList>
    </citation>
    <scope>NUCLEOTIDE SEQUENCE [LARGE SCALE GENOMIC DNA]</scope>
    <source>
        <strain evidence="3 4">MM1</strain>
    </source>
</reference>
<comment type="similarity">
    <text evidence="1">Belongs to the universal stress protein A family.</text>
</comment>
<evidence type="ECO:0000313" key="4">
    <source>
        <dbReference type="Proteomes" id="UP000033048"/>
    </source>
</evidence>
<dbReference type="Proteomes" id="UP000033048">
    <property type="component" value="Chromosome"/>
</dbReference>
<proteinExistence type="inferred from homology"/>
<dbReference type="SUPFAM" id="SSF52402">
    <property type="entry name" value="Adenine nucleotide alpha hydrolases-like"/>
    <property type="match status" value="1"/>
</dbReference>
<dbReference type="AlphaFoldDB" id="A0A0E3SS99"/>
<sequence>MKLLLPTDGSTYSENAAMVAGRIAKKHNAEIVIVHVVEDKGLGRKSWRESGAEQVTSSIKEKLVSMGCEESKLHAEIVDGNAPEKIVKTARMHNVDRIIIGTSGHTGIKKIMGSVTQKVLQISDTLVLVVPPDYKIEA</sequence>
<accession>A0A0E3SS99</accession>
<dbReference type="STRING" id="1434104.MCMEM_1978"/>
<dbReference type="PANTHER" id="PTHR46268">
    <property type="entry name" value="STRESS RESPONSE PROTEIN NHAX"/>
    <property type="match status" value="1"/>
</dbReference>
<protein>
    <submittedName>
        <fullName evidence="3">Universal stress protein</fullName>
    </submittedName>
</protein>
<dbReference type="RefSeq" id="WP_048206055.1">
    <property type="nucleotide sequence ID" value="NZ_CP009518.1"/>
</dbReference>
<dbReference type="GeneID" id="24894563"/>
<dbReference type="Pfam" id="PF00582">
    <property type="entry name" value="Usp"/>
    <property type="match status" value="1"/>
</dbReference>
<dbReference type="PRINTS" id="PR01438">
    <property type="entry name" value="UNVRSLSTRESS"/>
</dbReference>
<dbReference type="HOGENOM" id="CLU_049301_11_1_2"/>
<dbReference type="InterPro" id="IPR006015">
    <property type="entry name" value="Universal_stress_UspA"/>
</dbReference>
<dbReference type="InterPro" id="IPR006016">
    <property type="entry name" value="UspA"/>
</dbReference>
<feature type="domain" description="UspA" evidence="2">
    <location>
        <begin position="2"/>
        <end position="131"/>
    </location>
</feature>
<name>A0A0E3SS99_METMT</name>
<dbReference type="PANTHER" id="PTHR46268:SF6">
    <property type="entry name" value="UNIVERSAL STRESS PROTEIN UP12"/>
    <property type="match status" value="1"/>
</dbReference>
<evidence type="ECO:0000313" key="3">
    <source>
        <dbReference type="EMBL" id="AKB86031.1"/>
    </source>
</evidence>
<dbReference type="OrthoDB" id="105697at2157"/>